<dbReference type="OrthoDB" id="287587at2"/>
<dbReference type="HAMAP" id="MF_00682">
    <property type="entry name" value="HscB"/>
    <property type="match status" value="1"/>
</dbReference>
<dbReference type="CDD" id="cd06257">
    <property type="entry name" value="DnaJ"/>
    <property type="match status" value="1"/>
</dbReference>
<dbReference type="AlphaFoldDB" id="A0A2S2FD34"/>
<dbReference type="PROSITE" id="PS50076">
    <property type="entry name" value="DNAJ_2"/>
    <property type="match status" value="1"/>
</dbReference>
<protein>
    <recommendedName>
        <fullName evidence="4">Co-chaperone protein HscB homolog</fullName>
    </recommendedName>
</protein>
<evidence type="ECO:0000256" key="4">
    <source>
        <dbReference type="HAMAP-Rule" id="MF_00682"/>
    </source>
</evidence>
<evidence type="ECO:0000259" key="5">
    <source>
        <dbReference type="PROSITE" id="PS50076"/>
    </source>
</evidence>
<keyword evidence="2 4" id="KW-0143">Chaperone</keyword>
<dbReference type="SUPFAM" id="SSF46565">
    <property type="entry name" value="Chaperone J-domain"/>
    <property type="match status" value="1"/>
</dbReference>
<dbReference type="InterPro" id="IPR009073">
    <property type="entry name" value="HscB_oligo_C"/>
</dbReference>
<dbReference type="Gene3D" id="1.20.1280.20">
    <property type="entry name" value="HscB, C-terminal domain"/>
    <property type="match status" value="1"/>
</dbReference>
<accession>A0A2S2FD34</accession>
<dbReference type="GO" id="GO:0051259">
    <property type="term" value="P:protein complex oligomerization"/>
    <property type="evidence" value="ECO:0007669"/>
    <property type="project" value="InterPro"/>
</dbReference>
<dbReference type="InterPro" id="IPR004640">
    <property type="entry name" value="HscB"/>
</dbReference>
<dbReference type="Gene3D" id="1.10.287.110">
    <property type="entry name" value="DnaJ domain"/>
    <property type="match status" value="1"/>
</dbReference>
<dbReference type="GO" id="GO:0044571">
    <property type="term" value="P:[2Fe-2S] cluster assembly"/>
    <property type="evidence" value="ECO:0007669"/>
    <property type="project" value="InterPro"/>
</dbReference>
<evidence type="ECO:0000256" key="1">
    <source>
        <dbReference type="ARBA" id="ARBA00010476"/>
    </source>
</evidence>
<dbReference type="PANTHER" id="PTHR14021:SF15">
    <property type="entry name" value="IRON-SULFUR CLUSTER CO-CHAPERONE PROTEIN HSCB"/>
    <property type="match status" value="1"/>
</dbReference>
<dbReference type="GO" id="GO:0051087">
    <property type="term" value="F:protein-folding chaperone binding"/>
    <property type="evidence" value="ECO:0007669"/>
    <property type="project" value="InterPro"/>
</dbReference>
<dbReference type="SUPFAM" id="SSF47144">
    <property type="entry name" value="HSC20 (HSCB), C-terminal oligomerisation domain"/>
    <property type="match status" value="1"/>
</dbReference>
<sequence length="171" mass="20205">MSHFELFDLPEALDIDLATLKSNFLNLQQQYHPDKAEDKDQALIKSSEINQAYKVLSNVDSRAAYLLSLQKQDHHLDQSINDFEFLQSALEIREQLDESHNIEQLHSLKNEVQQWIDGLVREFKIDYADEDWADARDTVRKLRFFQKVMNDIDKAEDRLLDDEDFDLDDDF</sequence>
<gene>
    <name evidence="4 6" type="primary">hscB</name>
    <name evidence="6" type="ORF">DJ533_09670</name>
</gene>
<dbReference type="InterPro" id="IPR036386">
    <property type="entry name" value="HscB_C_sf"/>
</dbReference>
<dbReference type="InterPro" id="IPR036869">
    <property type="entry name" value="J_dom_sf"/>
</dbReference>
<dbReference type="Pfam" id="PF00226">
    <property type="entry name" value="DnaJ"/>
    <property type="match status" value="1"/>
</dbReference>
<dbReference type="GO" id="GO:0001671">
    <property type="term" value="F:ATPase activator activity"/>
    <property type="evidence" value="ECO:0007669"/>
    <property type="project" value="InterPro"/>
</dbReference>
<dbReference type="PANTHER" id="PTHR14021">
    <property type="entry name" value="IRON-SULFUR CLUSTER CO-CHAPERONE PROTEIN HSCB"/>
    <property type="match status" value="1"/>
</dbReference>
<organism evidence="6 7">
    <name type="scientific">Acinetobacter defluvii</name>
    <dbReference type="NCBI Taxonomy" id="1871111"/>
    <lineage>
        <taxon>Bacteria</taxon>
        <taxon>Pseudomonadati</taxon>
        <taxon>Pseudomonadota</taxon>
        <taxon>Gammaproteobacteria</taxon>
        <taxon>Moraxellales</taxon>
        <taxon>Moraxellaceae</taxon>
        <taxon>Acinetobacter</taxon>
    </lineage>
</organism>
<comment type="function">
    <text evidence="3 4">Co-chaperone involved in the maturation of iron-sulfur cluster-containing proteins. Seems to help targeting proteins to be folded toward HscA.</text>
</comment>
<dbReference type="STRING" id="1871111.GCA_001704615_03283"/>
<dbReference type="GO" id="GO:0006457">
    <property type="term" value="P:protein folding"/>
    <property type="evidence" value="ECO:0007669"/>
    <property type="project" value="UniProtKB-UniRule"/>
</dbReference>
<evidence type="ECO:0000313" key="7">
    <source>
        <dbReference type="Proteomes" id="UP000245977"/>
    </source>
</evidence>
<name>A0A2S2FD34_9GAMM</name>
<keyword evidence="7" id="KW-1185">Reference proteome</keyword>
<evidence type="ECO:0000256" key="2">
    <source>
        <dbReference type="ARBA" id="ARBA00023186"/>
    </source>
</evidence>
<comment type="subunit">
    <text evidence="4">Interacts with HscA and stimulates its ATPase activity.</text>
</comment>
<reference evidence="6" key="1">
    <citation type="submission" date="2019-08" db="EMBL/GenBank/DDBJ databases">
        <title>The complete genome of Acinetobacter defluvii strain WCHAD010030.</title>
        <authorList>
            <person name="Hu Y."/>
            <person name="Qin J."/>
            <person name="Feng Y."/>
            <person name="Zong Z."/>
        </authorList>
    </citation>
    <scope>NUCLEOTIDE SEQUENCE</scope>
    <source>
        <strain evidence="6">WCHA30</strain>
    </source>
</reference>
<evidence type="ECO:0000313" key="6">
    <source>
        <dbReference type="EMBL" id="AWL28818.1"/>
    </source>
</evidence>
<dbReference type="RefSeq" id="WP_065993955.1">
    <property type="nucleotide sequence ID" value="NZ_CP029397.2"/>
</dbReference>
<proteinExistence type="inferred from homology"/>
<dbReference type="Pfam" id="PF07743">
    <property type="entry name" value="HSCB_C"/>
    <property type="match status" value="1"/>
</dbReference>
<dbReference type="InterPro" id="IPR001623">
    <property type="entry name" value="DnaJ_domain"/>
</dbReference>
<dbReference type="Proteomes" id="UP000245977">
    <property type="component" value="Chromosome"/>
</dbReference>
<dbReference type="KEGG" id="adv:DJ533_09670"/>
<dbReference type="SMART" id="SM00271">
    <property type="entry name" value="DnaJ"/>
    <property type="match status" value="1"/>
</dbReference>
<feature type="domain" description="J" evidence="5">
    <location>
        <begin position="2"/>
        <end position="69"/>
    </location>
</feature>
<comment type="similarity">
    <text evidence="1 4">Belongs to the HscB family.</text>
</comment>
<dbReference type="EMBL" id="CP029397">
    <property type="protein sequence ID" value="AWL28818.1"/>
    <property type="molecule type" value="Genomic_DNA"/>
</dbReference>
<evidence type="ECO:0000256" key="3">
    <source>
        <dbReference type="ARBA" id="ARBA00025596"/>
    </source>
</evidence>
<dbReference type="NCBIfam" id="TIGR00714">
    <property type="entry name" value="hscB"/>
    <property type="match status" value="1"/>
</dbReference>